<gene>
    <name evidence="2" type="primary">AVEN_101598_1</name>
    <name evidence="2" type="ORF">CDAR_244951</name>
</gene>
<protein>
    <submittedName>
        <fullName evidence="2">HYLS1_C domain-containing protein</fullName>
    </submittedName>
</protein>
<evidence type="ECO:0000313" key="2">
    <source>
        <dbReference type="EMBL" id="GIY18443.1"/>
    </source>
</evidence>
<dbReference type="Proteomes" id="UP001054837">
    <property type="component" value="Unassembled WGS sequence"/>
</dbReference>
<feature type="region of interest" description="Disordered" evidence="1">
    <location>
        <begin position="75"/>
        <end position="98"/>
    </location>
</feature>
<feature type="compositionally biased region" description="Polar residues" evidence="1">
    <location>
        <begin position="85"/>
        <end position="98"/>
    </location>
</feature>
<proteinExistence type="predicted"/>
<name>A0AAV4R800_9ARAC</name>
<evidence type="ECO:0000313" key="3">
    <source>
        <dbReference type="Proteomes" id="UP001054837"/>
    </source>
</evidence>
<sequence>MTAKKIPFCTDEEIMDELKKLGYNDISRDVFDMMKDDLSALISEEQYDSKISVTTDEKNSASTVLKYQYNQKPRRISKKLDSNEKSPSVETTSNYDGNFSELFSSNDDGLKAGPSFEKYKNYKRNNYFKKREILSSENMQERGSSENVPDIDEINYNKEFSEERFQSANLPIKDKKEFTTQT</sequence>
<dbReference type="AlphaFoldDB" id="A0AAV4R800"/>
<organism evidence="2 3">
    <name type="scientific">Caerostris darwini</name>
    <dbReference type="NCBI Taxonomy" id="1538125"/>
    <lineage>
        <taxon>Eukaryota</taxon>
        <taxon>Metazoa</taxon>
        <taxon>Ecdysozoa</taxon>
        <taxon>Arthropoda</taxon>
        <taxon>Chelicerata</taxon>
        <taxon>Arachnida</taxon>
        <taxon>Araneae</taxon>
        <taxon>Araneomorphae</taxon>
        <taxon>Entelegynae</taxon>
        <taxon>Araneoidea</taxon>
        <taxon>Araneidae</taxon>
        <taxon>Caerostris</taxon>
    </lineage>
</organism>
<reference evidence="2 3" key="1">
    <citation type="submission" date="2021-06" db="EMBL/GenBank/DDBJ databases">
        <title>Caerostris darwini draft genome.</title>
        <authorList>
            <person name="Kono N."/>
            <person name="Arakawa K."/>
        </authorList>
    </citation>
    <scope>NUCLEOTIDE SEQUENCE [LARGE SCALE GENOMIC DNA]</scope>
</reference>
<accession>A0AAV4R800</accession>
<dbReference type="EMBL" id="BPLQ01005918">
    <property type="protein sequence ID" value="GIY18443.1"/>
    <property type="molecule type" value="Genomic_DNA"/>
</dbReference>
<keyword evidence="3" id="KW-1185">Reference proteome</keyword>
<evidence type="ECO:0000256" key="1">
    <source>
        <dbReference type="SAM" id="MobiDB-lite"/>
    </source>
</evidence>
<comment type="caution">
    <text evidence="2">The sequence shown here is derived from an EMBL/GenBank/DDBJ whole genome shotgun (WGS) entry which is preliminary data.</text>
</comment>